<evidence type="ECO:0000313" key="2">
    <source>
        <dbReference type="EMBL" id="KYN28580.1"/>
    </source>
</evidence>
<feature type="non-terminal residue" evidence="2">
    <location>
        <position position="1"/>
    </location>
</feature>
<keyword evidence="1" id="KW-0472">Membrane</keyword>
<dbReference type="Proteomes" id="UP000078492">
    <property type="component" value="Unassembled WGS sequence"/>
</dbReference>
<keyword evidence="1" id="KW-1133">Transmembrane helix</keyword>
<keyword evidence="3" id="KW-1185">Reference proteome</keyword>
<name>A0A151JPC5_9HYME</name>
<keyword evidence="1" id="KW-0812">Transmembrane</keyword>
<proteinExistence type="predicted"/>
<sequence>LFDRFDYLRYYISSEAPMLHFSCVCLIDKSMKIFGRNYLVHLHPFGRSCKAMKSTMNKQFARRVTIHEKRTSTIMIAQISTILTTSVFITYHHYCNRLSSFLS</sequence>
<reference evidence="2 3" key="1">
    <citation type="submission" date="2015-09" db="EMBL/GenBank/DDBJ databases">
        <title>Trachymyrmex cornetzi WGS genome.</title>
        <authorList>
            <person name="Nygaard S."/>
            <person name="Hu H."/>
            <person name="Boomsma J."/>
            <person name="Zhang G."/>
        </authorList>
    </citation>
    <scope>NUCLEOTIDE SEQUENCE [LARGE SCALE GENOMIC DNA]</scope>
    <source>
        <strain evidence="2">Tcor2-1</strain>
        <tissue evidence="2">Whole body</tissue>
    </source>
</reference>
<dbReference type="AlphaFoldDB" id="A0A151JPC5"/>
<accession>A0A151JPC5</accession>
<evidence type="ECO:0000256" key="1">
    <source>
        <dbReference type="SAM" id="Phobius"/>
    </source>
</evidence>
<feature type="transmembrane region" description="Helical" evidence="1">
    <location>
        <begin position="72"/>
        <end position="94"/>
    </location>
</feature>
<protein>
    <submittedName>
        <fullName evidence="2">Uncharacterized protein</fullName>
    </submittedName>
</protein>
<organism evidence="2 3">
    <name type="scientific">Trachymyrmex cornetzi</name>
    <dbReference type="NCBI Taxonomy" id="471704"/>
    <lineage>
        <taxon>Eukaryota</taxon>
        <taxon>Metazoa</taxon>
        <taxon>Ecdysozoa</taxon>
        <taxon>Arthropoda</taxon>
        <taxon>Hexapoda</taxon>
        <taxon>Insecta</taxon>
        <taxon>Pterygota</taxon>
        <taxon>Neoptera</taxon>
        <taxon>Endopterygota</taxon>
        <taxon>Hymenoptera</taxon>
        <taxon>Apocrita</taxon>
        <taxon>Aculeata</taxon>
        <taxon>Formicoidea</taxon>
        <taxon>Formicidae</taxon>
        <taxon>Myrmicinae</taxon>
        <taxon>Trachymyrmex</taxon>
    </lineage>
</organism>
<gene>
    <name evidence="2" type="ORF">ALC57_01972</name>
</gene>
<evidence type="ECO:0000313" key="3">
    <source>
        <dbReference type="Proteomes" id="UP000078492"/>
    </source>
</evidence>
<dbReference type="EMBL" id="KQ978756">
    <property type="protein sequence ID" value="KYN28580.1"/>
    <property type="molecule type" value="Genomic_DNA"/>
</dbReference>